<dbReference type="PROSITE" id="PS50943">
    <property type="entry name" value="HTH_CROC1"/>
    <property type="match status" value="1"/>
</dbReference>
<dbReference type="InterPro" id="IPR001387">
    <property type="entry name" value="Cro/C1-type_HTH"/>
</dbReference>
<keyword evidence="3" id="KW-1185">Reference proteome</keyword>
<gene>
    <name evidence="2" type="ORF">C882_3204</name>
</gene>
<dbReference type="Gene3D" id="1.10.260.40">
    <property type="entry name" value="lambda repressor-like DNA-binding domains"/>
    <property type="match status" value="1"/>
</dbReference>
<accession>K9H1Q7</accession>
<evidence type="ECO:0000313" key="3">
    <source>
        <dbReference type="Proteomes" id="UP000009881"/>
    </source>
</evidence>
<organism evidence="2 3">
    <name type="scientific">Caenispirillum salinarum AK4</name>
    <dbReference type="NCBI Taxonomy" id="1238182"/>
    <lineage>
        <taxon>Bacteria</taxon>
        <taxon>Pseudomonadati</taxon>
        <taxon>Pseudomonadota</taxon>
        <taxon>Alphaproteobacteria</taxon>
        <taxon>Rhodospirillales</taxon>
        <taxon>Novispirillaceae</taxon>
        <taxon>Caenispirillum</taxon>
    </lineage>
</organism>
<evidence type="ECO:0000313" key="2">
    <source>
        <dbReference type="EMBL" id="EKV32140.1"/>
    </source>
</evidence>
<dbReference type="eggNOG" id="COG1396">
    <property type="taxonomic scope" value="Bacteria"/>
</dbReference>
<name>K9H1Q7_9PROT</name>
<dbReference type="InterPro" id="IPR010982">
    <property type="entry name" value="Lambda_DNA-bd_dom_sf"/>
</dbReference>
<reference evidence="2 3" key="1">
    <citation type="journal article" date="2013" name="Genome Announc.">
        <title>Draft Genome Sequence of an Alphaproteobacterium, Caenispirillum salinarum AK4(T), Isolated from a Solar Saltern.</title>
        <authorList>
            <person name="Khatri I."/>
            <person name="Singh A."/>
            <person name="Korpole S."/>
            <person name="Pinnaka A.K."/>
            <person name="Subramanian S."/>
        </authorList>
    </citation>
    <scope>NUCLEOTIDE SEQUENCE [LARGE SCALE GENOMIC DNA]</scope>
    <source>
        <strain evidence="2 3">AK4</strain>
    </source>
</reference>
<protein>
    <submittedName>
        <fullName evidence="2">Transcriptional regulator, XRE family</fullName>
    </submittedName>
</protein>
<comment type="caution">
    <text evidence="2">The sequence shown here is derived from an EMBL/GenBank/DDBJ whole genome shotgun (WGS) entry which is preliminary data.</text>
</comment>
<dbReference type="AlphaFoldDB" id="K9H1Q7"/>
<dbReference type="STRING" id="1238182.C882_3204"/>
<sequence>MTPFGARLRELREARGIALKDMAADVGVTPAYLSALEHGHRGRPGSGLVMLICGSLGLIWDEAEDLKRLAEVSRPKVSIDTGGLSPAATELANRLAERIRDLDDATLAEMLALVDRPPAPVAGHRGRRQAR</sequence>
<feature type="domain" description="HTH cro/C1-type" evidence="1">
    <location>
        <begin position="8"/>
        <end position="66"/>
    </location>
</feature>
<dbReference type="OrthoDB" id="9809730at2"/>
<dbReference type="Proteomes" id="UP000009881">
    <property type="component" value="Unassembled WGS sequence"/>
</dbReference>
<dbReference type="CDD" id="cd00093">
    <property type="entry name" value="HTH_XRE"/>
    <property type="match status" value="1"/>
</dbReference>
<proteinExistence type="predicted"/>
<dbReference type="EMBL" id="ANHY01000004">
    <property type="protein sequence ID" value="EKV32140.1"/>
    <property type="molecule type" value="Genomic_DNA"/>
</dbReference>
<evidence type="ECO:0000259" key="1">
    <source>
        <dbReference type="PROSITE" id="PS50943"/>
    </source>
</evidence>
<dbReference type="GO" id="GO:0003677">
    <property type="term" value="F:DNA binding"/>
    <property type="evidence" value="ECO:0007669"/>
    <property type="project" value="InterPro"/>
</dbReference>
<dbReference type="SUPFAM" id="SSF47413">
    <property type="entry name" value="lambda repressor-like DNA-binding domains"/>
    <property type="match status" value="1"/>
</dbReference>
<dbReference type="RefSeq" id="WP_009539401.1">
    <property type="nucleotide sequence ID" value="NZ_ANHY01000004.1"/>
</dbReference>
<dbReference type="PATRIC" id="fig|1238182.3.peg.952"/>
<dbReference type="Pfam" id="PF13560">
    <property type="entry name" value="HTH_31"/>
    <property type="match status" value="1"/>
</dbReference>
<dbReference type="SMART" id="SM00530">
    <property type="entry name" value="HTH_XRE"/>
    <property type="match status" value="1"/>
</dbReference>